<protein>
    <recommendedName>
        <fullName evidence="4">Reverse transcriptase</fullName>
    </recommendedName>
</protein>
<feature type="region of interest" description="Disordered" evidence="1">
    <location>
        <begin position="31"/>
        <end position="67"/>
    </location>
</feature>
<dbReference type="Proteomes" id="UP000435112">
    <property type="component" value="Unassembled WGS sequence"/>
</dbReference>
<evidence type="ECO:0000313" key="2">
    <source>
        <dbReference type="EMBL" id="KAE8954101.1"/>
    </source>
</evidence>
<dbReference type="OrthoDB" id="124506at2759"/>
<evidence type="ECO:0000313" key="3">
    <source>
        <dbReference type="Proteomes" id="UP000435112"/>
    </source>
</evidence>
<proteinExistence type="predicted"/>
<dbReference type="EMBL" id="QXFU01010048">
    <property type="protein sequence ID" value="KAE8954101.1"/>
    <property type="molecule type" value="Genomic_DNA"/>
</dbReference>
<gene>
    <name evidence="2" type="ORF">PR002_g32181</name>
</gene>
<sequence>MSTRASPTDLICAVPFFSNVKMSFPMAPRRVAAKSTQRNSLERRAPGASVTGAQAPSGGGSESDSDTLSLSLEEVIRNLRIERIKQAQDEEVWIAGLKKYLVGAVHELSPEDIRSYNAVGSDYEVDLDYLLFYCPPAKRTAEERDG</sequence>
<comment type="caution">
    <text evidence="2">The sequence shown here is derived from an EMBL/GenBank/DDBJ whole genome shotgun (WGS) entry which is preliminary data.</text>
</comment>
<evidence type="ECO:0008006" key="4">
    <source>
        <dbReference type="Google" id="ProtNLM"/>
    </source>
</evidence>
<reference evidence="2 3" key="1">
    <citation type="submission" date="2018-09" db="EMBL/GenBank/DDBJ databases">
        <title>Genomic investigation of the strawberry pathogen Phytophthora fragariae indicates pathogenicity is determined by transcriptional variation in three key races.</title>
        <authorList>
            <person name="Adams T.M."/>
            <person name="Armitage A.D."/>
            <person name="Sobczyk M.K."/>
            <person name="Bates H.J."/>
            <person name="Dunwell J.M."/>
            <person name="Nellist C.F."/>
            <person name="Harrison R.J."/>
        </authorList>
    </citation>
    <scope>NUCLEOTIDE SEQUENCE [LARGE SCALE GENOMIC DNA]</scope>
    <source>
        <strain evidence="2 3">SCRP324</strain>
    </source>
</reference>
<accession>A0A6A3GBI8</accession>
<evidence type="ECO:0000256" key="1">
    <source>
        <dbReference type="SAM" id="MobiDB-lite"/>
    </source>
</evidence>
<organism evidence="2 3">
    <name type="scientific">Phytophthora rubi</name>
    <dbReference type="NCBI Taxonomy" id="129364"/>
    <lineage>
        <taxon>Eukaryota</taxon>
        <taxon>Sar</taxon>
        <taxon>Stramenopiles</taxon>
        <taxon>Oomycota</taxon>
        <taxon>Peronosporomycetes</taxon>
        <taxon>Peronosporales</taxon>
        <taxon>Peronosporaceae</taxon>
        <taxon>Phytophthora</taxon>
    </lineage>
</organism>
<name>A0A6A3GBI8_9STRA</name>
<dbReference type="AlphaFoldDB" id="A0A6A3GBI8"/>